<accession>A0ACC2EXF0</accession>
<dbReference type="EMBL" id="CM055092">
    <property type="protein sequence ID" value="KAJ7571133.1"/>
    <property type="molecule type" value="Genomic_DNA"/>
</dbReference>
<proteinExistence type="predicted"/>
<dbReference type="Proteomes" id="UP001162992">
    <property type="component" value="Chromosome 1"/>
</dbReference>
<name>A0ACC2EXF0_DIPCM</name>
<comment type="caution">
    <text evidence="1">The sequence shown here is derived from an EMBL/GenBank/DDBJ whole genome shotgun (WGS) entry which is preliminary data.</text>
</comment>
<evidence type="ECO:0000313" key="1">
    <source>
        <dbReference type="EMBL" id="KAJ7571133.1"/>
    </source>
</evidence>
<keyword evidence="2" id="KW-1185">Reference proteome</keyword>
<sequence length="162" mass="16846">MLQLMQVVLLPVLLGASMSHFFPSAVSKISPIAPTVAVITIAAICASAIAQNASAIVSSGFQVLVAVVALHAAGFLFGYMLSKLLGFEESTFRTISFEVGMQNSVLGVVLAGQHFGNPLTAVPCAISSVCHSVFGSILAGIWRMSSKLEVPRSGSMLMTESS</sequence>
<evidence type="ECO:0000313" key="2">
    <source>
        <dbReference type="Proteomes" id="UP001162992"/>
    </source>
</evidence>
<reference evidence="2" key="1">
    <citation type="journal article" date="2024" name="Proc. Natl. Acad. Sci. U.S.A.">
        <title>Extraordinary preservation of gene collinearity over three hundred million years revealed in homosporous lycophytes.</title>
        <authorList>
            <person name="Li C."/>
            <person name="Wickell D."/>
            <person name="Kuo L.Y."/>
            <person name="Chen X."/>
            <person name="Nie B."/>
            <person name="Liao X."/>
            <person name="Peng D."/>
            <person name="Ji J."/>
            <person name="Jenkins J."/>
            <person name="Williams M."/>
            <person name="Shu S."/>
            <person name="Plott C."/>
            <person name="Barry K."/>
            <person name="Rajasekar S."/>
            <person name="Grimwood J."/>
            <person name="Han X."/>
            <person name="Sun S."/>
            <person name="Hou Z."/>
            <person name="He W."/>
            <person name="Dai G."/>
            <person name="Sun C."/>
            <person name="Schmutz J."/>
            <person name="Leebens-Mack J.H."/>
            <person name="Li F.W."/>
            <person name="Wang L."/>
        </authorList>
    </citation>
    <scope>NUCLEOTIDE SEQUENCE [LARGE SCALE GENOMIC DNA]</scope>
    <source>
        <strain evidence="2">cv. PW_Plant_1</strain>
    </source>
</reference>
<gene>
    <name evidence="1" type="ORF">O6H91_01G150400</name>
</gene>
<organism evidence="1 2">
    <name type="scientific">Diphasiastrum complanatum</name>
    <name type="common">Issler's clubmoss</name>
    <name type="synonym">Lycopodium complanatum</name>
    <dbReference type="NCBI Taxonomy" id="34168"/>
    <lineage>
        <taxon>Eukaryota</taxon>
        <taxon>Viridiplantae</taxon>
        <taxon>Streptophyta</taxon>
        <taxon>Embryophyta</taxon>
        <taxon>Tracheophyta</taxon>
        <taxon>Lycopodiopsida</taxon>
        <taxon>Lycopodiales</taxon>
        <taxon>Lycopodiaceae</taxon>
        <taxon>Lycopodioideae</taxon>
        <taxon>Diphasiastrum</taxon>
    </lineage>
</organism>
<protein>
    <submittedName>
        <fullName evidence="1">Uncharacterized protein</fullName>
    </submittedName>
</protein>